<gene>
    <name evidence="2" type="ORF">G3I59_00060</name>
</gene>
<proteinExistence type="predicted"/>
<comment type="caution">
    <text evidence="2">The sequence shown here is derived from an EMBL/GenBank/DDBJ whole genome shotgun (WGS) entry which is preliminary data.</text>
</comment>
<evidence type="ECO:0000313" key="3">
    <source>
        <dbReference type="Proteomes" id="UP000470404"/>
    </source>
</evidence>
<dbReference type="EMBL" id="JAAGNC010000001">
    <property type="protein sequence ID" value="NEC54037.1"/>
    <property type="molecule type" value="Genomic_DNA"/>
</dbReference>
<keyword evidence="3" id="KW-1185">Reference proteome</keyword>
<sequence>MRAARTVGAVAAVLALATACGQARAGTALPDGDQAAAYVGAKFEKAMSKLADTIVEPRNVTNSADRYFKFDDKYLHNIVTSARTGSPESRIVHNRSQKNPNEFLDSFTPADGAVEYLYLGPAYKTLAPTPWVSMPKPEAGLVQPCAWGGVQIACKMGDAVDSAYKADKKALRGAKSSADGTEQLTVNVPFPIFLDRRVELLPDKVLNQVGPELRKAVVPSTITLKPDGSLAAFTMGAKFEGDGHKVELRYEFKFTGEATSSDLPTVPDASQVTVLADDAAKQDFYRRLGELQGR</sequence>
<name>A0ABX0BFW2_9PSEU</name>
<feature type="signal peptide" evidence="1">
    <location>
        <begin position="1"/>
        <end position="25"/>
    </location>
</feature>
<feature type="chain" id="PRO_5046717558" description="Lipoprotein" evidence="1">
    <location>
        <begin position="26"/>
        <end position="294"/>
    </location>
</feature>
<evidence type="ECO:0000256" key="1">
    <source>
        <dbReference type="SAM" id="SignalP"/>
    </source>
</evidence>
<evidence type="ECO:0000313" key="2">
    <source>
        <dbReference type="EMBL" id="NEC54037.1"/>
    </source>
</evidence>
<keyword evidence="1" id="KW-0732">Signal</keyword>
<dbReference type="PROSITE" id="PS51257">
    <property type="entry name" value="PROKAR_LIPOPROTEIN"/>
    <property type="match status" value="1"/>
</dbReference>
<protein>
    <recommendedName>
        <fullName evidence="4">Lipoprotein</fullName>
    </recommendedName>
</protein>
<organism evidence="2 3">
    <name type="scientific">Amycolatopsis rubida</name>
    <dbReference type="NCBI Taxonomy" id="112413"/>
    <lineage>
        <taxon>Bacteria</taxon>
        <taxon>Bacillati</taxon>
        <taxon>Actinomycetota</taxon>
        <taxon>Actinomycetes</taxon>
        <taxon>Pseudonocardiales</taxon>
        <taxon>Pseudonocardiaceae</taxon>
        <taxon>Amycolatopsis</taxon>
    </lineage>
</organism>
<reference evidence="2 3" key="1">
    <citation type="submission" date="2020-01" db="EMBL/GenBank/DDBJ databases">
        <title>Insect and environment-associated Actinomycetes.</title>
        <authorList>
            <person name="Currrie C."/>
            <person name="Chevrette M."/>
            <person name="Carlson C."/>
            <person name="Stubbendieck R."/>
            <person name="Wendt-Pienkowski E."/>
        </authorList>
    </citation>
    <scope>NUCLEOTIDE SEQUENCE [LARGE SCALE GENOMIC DNA]</scope>
    <source>
        <strain evidence="2 3">SID8386</strain>
    </source>
</reference>
<evidence type="ECO:0008006" key="4">
    <source>
        <dbReference type="Google" id="ProtNLM"/>
    </source>
</evidence>
<accession>A0ABX0BFW2</accession>
<dbReference type="Proteomes" id="UP000470404">
    <property type="component" value="Unassembled WGS sequence"/>
</dbReference>